<protein>
    <submittedName>
        <fullName evidence="2">Uncharacterized protein</fullName>
    </submittedName>
</protein>
<dbReference type="AlphaFoldDB" id="A0A238K0K6"/>
<accession>A0A238K0K6</accession>
<feature type="transmembrane region" description="Helical" evidence="1">
    <location>
        <begin position="60"/>
        <end position="77"/>
    </location>
</feature>
<feature type="transmembrane region" description="Helical" evidence="1">
    <location>
        <begin position="38"/>
        <end position="55"/>
    </location>
</feature>
<keyword evidence="3" id="KW-1185">Reference proteome</keyword>
<feature type="transmembrane region" description="Helical" evidence="1">
    <location>
        <begin position="208"/>
        <end position="228"/>
    </location>
</feature>
<proteinExistence type="predicted"/>
<feature type="transmembrane region" description="Helical" evidence="1">
    <location>
        <begin position="443"/>
        <end position="463"/>
    </location>
</feature>
<feature type="transmembrane region" description="Helical" evidence="1">
    <location>
        <begin position="249"/>
        <end position="270"/>
    </location>
</feature>
<gene>
    <name evidence="2" type="ORF">PEV8663_00486</name>
</gene>
<sequence length="464" mass="49566">MSAKPPPKWLNSSLTLLLVALSTCVLISKTYDAPTASAAARGLFVTLCLFGLRYGSIREWLLAAVAATLALILTMSNPGSADLNAAADLAAFFAAFIVLLTVLKVAAERSRSILAVGRFLTSQPPGRRFYATALGGHVLGVFLNFGAVSLMAPLIQKGAIITGTKPDPDLERRQLSALLRGFSWILLWAPTTLSQAVLLTLFTDVNMSQIFGMGLATAFLMMLLGRMYDRYEWRNAPRRTAAKQAPIPPWRAIGIVGCVCFGLITSTVLLQLSAGYSTALALMFVAPAITIFWFGLQTPKVSEICQHLWKLGPLLAANAAGLTRSAMALGLSGFIGRALAEVLPIEEISNHIDLSALPGWVFLACLPLLITLGGQVAISPIMLVVFLGQVIQTLPVLPAEPTHIVFALSAGWAISMLASPNATATLLIAATSGIAPTTLTWRWNLRYAVLCYAVFVGIFVVLAW</sequence>
<organism evidence="2 3">
    <name type="scientific">Pelagimonas varians</name>
    <dbReference type="NCBI Taxonomy" id="696760"/>
    <lineage>
        <taxon>Bacteria</taxon>
        <taxon>Pseudomonadati</taxon>
        <taxon>Pseudomonadota</taxon>
        <taxon>Alphaproteobacteria</taxon>
        <taxon>Rhodobacterales</taxon>
        <taxon>Roseobacteraceae</taxon>
        <taxon>Pelagimonas</taxon>
    </lineage>
</organism>
<feature type="transmembrane region" description="Helical" evidence="1">
    <location>
        <begin position="276"/>
        <end position="296"/>
    </location>
</feature>
<dbReference type="OrthoDB" id="7832851at2"/>
<feature type="transmembrane region" description="Helical" evidence="1">
    <location>
        <begin position="404"/>
        <end position="431"/>
    </location>
</feature>
<feature type="transmembrane region" description="Helical" evidence="1">
    <location>
        <begin position="89"/>
        <end position="107"/>
    </location>
</feature>
<reference evidence="2 3" key="1">
    <citation type="submission" date="2017-05" db="EMBL/GenBank/DDBJ databases">
        <authorList>
            <person name="Song R."/>
            <person name="Chenine A.L."/>
            <person name="Ruprecht R.M."/>
        </authorList>
    </citation>
    <scope>NUCLEOTIDE SEQUENCE [LARGE SCALE GENOMIC DNA]</scope>
    <source>
        <strain evidence="2 3">CECT 8663</strain>
    </source>
</reference>
<keyword evidence="1" id="KW-1133">Transmembrane helix</keyword>
<dbReference type="Proteomes" id="UP000220836">
    <property type="component" value="Unassembled WGS sequence"/>
</dbReference>
<evidence type="ECO:0000313" key="3">
    <source>
        <dbReference type="Proteomes" id="UP000220836"/>
    </source>
</evidence>
<keyword evidence="1" id="KW-0812">Transmembrane</keyword>
<evidence type="ECO:0000256" key="1">
    <source>
        <dbReference type="SAM" id="Phobius"/>
    </source>
</evidence>
<dbReference type="EMBL" id="FXYH01000002">
    <property type="protein sequence ID" value="SMX35496.1"/>
    <property type="molecule type" value="Genomic_DNA"/>
</dbReference>
<evidence type="ECO:0000313" key="2">
    <source>
        <dbReference type="EMBL" id="SMX35496.1"/>
    </source>
</evidence>
<dbReference type="RefSeq" id="WP_097803044.1">
    <property type="nucleotide sequence ID" value="NZ_FXYH01000002.1"/>
</dbReference>
<name>A0A238K0K6_9RHOB</name>
<keyword evidence="1" id="KW-0472">Membrane</keyword>